<proteinExistence type="predicted"/>
<protein>
    <submittedName>
        <fullName evidence="1">Uncharacterized protein</fullName>
    </submittedName>
</protein>
<accession>A0A3S5FDT8</accession>
<name>A0A3S5FDT8_9PLAT</name>
<dbReference type="AlphaFoldDB" id="A0A3S5FDT8"/>
<evidence type="ECO:0000313" key="1">
    <source>
        <dbReference type="EMBL" id="VEL20975.1"/>
    </source>
</evidence>
<evidence type="ECO:0000313" key="2">
    <source>
        <dbReference type="Proteomes" id="UP000784294"/>
    </source>
</evidence>
<reference evidence="1" key="1">
    <citation type="submission" date="2018-11" db="EMBL/GenBank/DDBJ databases">
        <authorList>
            <consortium name="Pathogen Informatics"/>
        </authorList>
    </citation>
    <scope>NUCLEOTIDE SEQUENCE</scope>
</reference>
<keyword evidence="2" id="KW-1185">Reference proteome</keyword>
<dbReference type="EMBL" id="CAAALY010048912">
    <property type="protein sequence ID" value="VEL20975.1"/>
    <property type="molecule type" value="Genomic_DNA"/>
</dbReference>
<sequence length="200" mass="22460">MEENRLSKSPLPAYRSASKFASRLPKLIHAPEQTVNGLRAYRLPPVNACTYDKIEFDMWDQLLRHQLQRHTLVSLRISACVSVCVCDSIFNRLRKCATIPRVGCWRQVLPNTEDNNGNERAPADSAPEVPCLCVHVCAFACVREGGGSGSFFGQAVGQGEWLNEEEKRTCRGKRANYLLAFTFLPTGPNSHQDRYPGDYN</sequence>
<dbReference type="Proteomes" id="UP000784294">
    <property type="component" value="Unassembled WGS sequence"/>
</dbReference>
<organism evidence="1 2">
    <name type="scientific">Protopolystoma xenopodis</name>
    <dbReference type="NCBI Taxonomy" id="117903"/>
    <lineage>
        <taxon>Eukaryota</taxon>
        <taxon>Metazoa</taxon>
        <taxon>Spiralia</taxon>
        <taxon>Lophotrochozoa</taxon>
        <taxon>Platyhelminthes</taxon>
        <taxon>Monogenea</taxon>
        <taxon>Polyopisthocotylea</taxon>
        <taxon>Polystomatidea</taxon>
        <taxon>Polystomatidae</taxon>
        <taxon>Protopolystoma</taxon>
    </lineage>
</organism>
<comment type="caution">
    <text evidence="1">The sequence shown here is derived from an EMBL/GenBank/DDBJ whole genome shotgun (WGS) entry which is preliminary data.</text>
</comment>
<gene>
    <name evidence="1" type="ORF">PXEA_LOCUS14415</name>
</gene>